<comment type="similarity">
    <text evidence="1">Belongs to the IFRD family.</text>
</comment>
<dbReference type="InterPro" id="IPR039777">
    <property type="entry name" value="IFRD"/>
</dbReference>
<accession>A0A7S2K8S4</accession>
<evidence type="ECO:0000313" key="4">
    <source>
        <dbReference type="EMBL" id="CAD9569708.1"/>
    </source>
</evidence>
<dbReference type="AlphaFoldDB" id="A0A7S2K8S4"/>
<dbReference type="InterPro" id="IPR011989">
    <property type="entry name" value="ARM-like"/>
</dbReference>
<dbReference type="EMBL" id="HBGY01011017">
    <property type="protein sequence ID" value="CAD9569708.1"/>
    <property type="molecule type" value="Transcribed_RNA"/>
</dbReference>
<dbReference type="InterPro" id="IPR007701">
    <property type="entry name" value="Interferon-rel_develop_reg_N"/>
</dbReference>
<reference evidence="4" key="1">
    <citation type="submission" date="2021-01" db="EMBL/GenBank/DDBJ databases">
        <authorList>
            <person name="Corre E."/>
            <person name="Pelletier E."/>
            <person name="Niang G."/>
            <person name="Scheremetjew M."/>
            <person name="Finn R."/>
            <person name="Kale V."/>
            <person name="Holt S."/>
            <person name="Cochrane G."/>
            <person name="Meng A."/>
            <person name="Brown T."/>
            <person name="Cohen L."/>
        </authorList>
    </citation>
    <scope>NUCLEOTIDE SEQUENCE</scope>
    <source>
        <strain evidence="4">B650</strain>
    </source>
</reference>
<protein>
    <recommendedName>
        <fullName evidence="3">Interferon-related developmental regulator N-terminal domain-containing protein</fullName>
    </recommendedName>
</protein>
<dbReference type="InterPro" id="IPR016024">
    <property type="entry name" value="ARM-type_fold"/>
</dbReference>
<sequence>MARKSKKKSNGDTNGGGDEHQYLPEDFTVASGSATLNSLDDFNQDANEDDLLDGSGGAGLINDMDDATESTRMQNLMDATQELIDVSSERRASKRDQCFRRAFKAFTCFASSEQGREYIHCNVNEITSSCLWGIRAGKAAEQYAACRCLEAVSILLGGNCDEYCESISPNLFRAIKVSGRDPQVRSAALRTVAMSNFICSTEEDATHEIMNLCEAACQVEWRDQPVPMLLRITALEAWALLATTLDDSEMANDGRGVQMLSMLQTSLDHTSCSELRAAAGECVALIHESRLNLKYDCENTNLNASERRYRRGSWDGSEYEVLMDELKQRVAELAVESGHRMSKKAKKQQKATFREILATVVDDEAPSHVVSLSFRGGATAATDLTFTSWREIIQLNFVRHCLQGGFQVQLLMNPTLHMIFGADGDALRDCAAGAGLSQLEKRLFMSKTSDASKAKDKFMTKRRASRNNQKNLFLTSDD</sequence>
<dbReference type="PANTHER" id="PTHR12354:SF1">
    <property type="entry name" value="INTERFERON-RELATED DEVELOPMENTAL REGULATOR 1"/>
    <property type="match status" value="1"/>
</dbReference>
<feature type="region of interest" description="Disordered" evidence="2">
    <location>
        <begin position="1"/>
        <end position="24"/>
    </location>
</feature>
<dbReference type="Gene3D" id="1.25.10.10">
    <property type="entry name" value="Leucine-rich Repeat Variant"/>
    <property type="match status" value="1"/>
</dbReference>
<dbReference type="SUPFAM" id="SSF48371">
    <property type="entry name" value="ARM repeat"/>
    <property type="match status" value="1"/>
</dbReference>
<name>A0A7S2K8S4_9STRA</name>
<organism evidence="4">
    <name type="scientific">Leptocylindrus danicus</name>
    <dbReference type="NCBI Taxonomy" id="163516"/>
    <lineage>
        <taxon>Eukaryota</taxon>
        <taxon>Sar</taxon>
        <taxon>Stramenopiles</taxon>
        <taxon>Ochrophyta</taxon>
        <taxon>Bacillariophyta</taxon>
        <taxon>Coscinodiscophyceae</taxon>
        <taxon>Chaetocerotophycidae</taxon>
        <taxon>Leptocylindrales</taxon>
        <taxon>Leptocylindraceae</taxon>
        <taxon>Leptocylindrus</taxon>
    </lineage>
</organism>
<evidence type="ECO:0000256" key="2">
    <source>
        <dbReference type="SAM" id="MobiDB-lite"/>
    </source>
</evidence>
<dbReference type="Pfam" id="PF05004">
    <property type="entry name" value="IFRD"/>
    <property type="match status" value="1"/>
</dbReference>
<gene>
    <name evidence="4" type="ORF">LDAN0321_LOCUS6966</name>
</gene>
<proteinExistence type="inferred from homology"/>
<evidence type="ECO:0000259" key="3">
    <source>
        <dbReference type="Pfam" id="PF05004"/>
    </source>
</evidence>
<dbReference type="PANTHER" id="PTHR12354">
    <property type="entry name" value="INTERFERON-RELATED DEVELOPMENTAL REGULATOR"/>
    <property type="match status" value="1"/>
</dbReference>
<evidence type="ECO:0000256" key="1">
    <source>
        <dbReference type="ARBA" id="ARBA00008828"/>
    </source>
</evidence>
<feature type="domain" description="Interferon-related developmental regulator N-terminal" evidence="3">
    <location>
        <begin position="63"/>
        <end position="360"/>
    </location>
</feature>